<evidence type="ECO:0000313" key="10">
    <source>
        <dbReference type="EMBL" id="MFD2480661.1"/>
    </source>
</evidence>
<organism evidence="10 11">
    <name type="scientific">Amycolatopsis albidoflavus</name>
    <dbReference type="NCBI Taxonomy" id="102226"/>
    <lineage>
        <taxon>Bacteria</taxon>
        <taxon>Bacillati</taxon>
        <taxon>Actinomycetota</taxon>
        <taxon>Actinomycetes</taxon>
        <taxon>Pseudonocardiales</taxon>
        <taxon>Pseudonocardiaceae</taxon>
        <taxon>Amycolatopsis</taxon>
    </lineage>
</organism>
<feature type="transmembrane region" description="Helical" evidence="8">
    <location>
        <begin position="188"/>
        <end position="207"/>
    </location>
</feature>
<dbReference type="Proteomes" id="UP001597542">
    <property type="component" value="Unassembled WGS sequence"/>
</dbReference>
<evidence type="ECO:0000256" key="2">
    <source>
        <dbReference type="ARBA" id="ARBA00022475"/>
    </source>
</evidence>
<evidence type="ECO:0000259" key="9">
    <source>
        <dbReference type="PROSITE" id="PS50263"/>
    </source>
</evidence>
<feature type="transmembrane region" description="Helical" evidence="8">
    <location>
        <begin position="151"/>
        <end position="176"/>
    </location>
</feature>
<keyword evidence="6 8" id="KW-0472">Membrane</keyword>
<evidence type="ECO:0000256" key="6">
    <source>
        <dbReference type="ARBA" id="ARBA00023136"/>
    </source>
</evidence>
<dbReference type="InterPro" id="IPR045378">
    <property type="entry name" value="LNT_N"/>
</dbReference>
<proteinExistence type="predicted"/>
<feature type="transmembrane region" description="Helical" evidence="8">
    <location>
        <begin position="113"/>
        <end position="131"/>
    </location>
</feature>
<comment type="caution">
    <text evidence="10">The sequence shown here is derived from an EMBL/GenBank/DDBJ whole genome shotgun (WGS) entry which is preliminary data.</text>
</comment>
<evidence type="ECO:0000256" key="4">
    <source>
        <dbReference type="ARBA" id="ARBA00022692"/>
    </source>
</evidence>
<keyword evidence="10" id="KW-0378">Hydrolase</keyword>
<dbReference type="Pfam" id="PF00795">
    <property type="entry name" value="CN_hydrolase"/>
    <property type="match status" value="1"/>
</dbReference>
<dbReference type="InterPro" id="IPR004563">
    <property type="entry name" value="Apolipo_AcylTrfase"/>
</dbReference>
<feature type="transmembrane region" description="Helical" evidence="8">
    <location>
        <begin position="52"/>
        <end position="72"/>
    </location>
</feature>
<comment type="subcellular location">
    <subcellularLocation>
        <location evidence="1">Cell membrane</location>
        <topology evidence="1">Multi-pass membrane protein</topology>
    </subcellularLocation>
</comment>
<feature type="transmembrane region" description="Helical" evidence="8">
    <location>
        <begin position="84"/>
        <end position="106"/>
    </location>
</feature>
<keyword evidence="5 8" id="KW-1133">Transmembrane helix</keyword>
<evidence type="ECO:0000256" key="5">
    <source>
        <dbReference type="ARBA" id="ARBA00022989"/>
    </source>
</evidence>
<dbReference type="GO" id="GO:0016787">
    <property type="term" value="F:hydrolase activity"/>
    <property type="evidence" value="ECO:0007669"/>
    <property type="project" value="UniProtKB-KW"/>
</dbReference>
<evidence type="ECO:0000256" key="1">
    <source>
        <dbReference type="ARBA" id="ARBA00004651"/>
    </source>
</evidence>
<keyword evidence="7" id="KW-0012">Acyltransferase</keyword>
<dbReference type="Pfam" id="PF20154">
    <property type="entry name" value="LNT_N"/>
    <property type="match status" value="1"/>
</dbReference>
<dbReference type="PANTHER" id="PTHR38686:SF1">
    <property type="entry name" value="APOLIPOPROTEIN N-ACYLTRANSFERASE"/>
    <property type="match status" value="1"/>
</dbReference>
<dbReference type="InterPro" id="IPR036526">
    <property type="entry name" value="C-N_Hydrolase_sf"/>
</dbReference>
<dbReference type="Gene3D" id="3.60.110.10">
    <property type="entry name" value="Carbon-nitrogen hydrolase"/>
    <property type="match status" value="1"/>
</dbReference>
<dbReference type="RefSeq" id="WP_344285849.1">
    <property type="nucleotide sequence ID" value="NZ_BAAAHV010000023.1"/>
</dbReference>
<dbReference type="EMBL" id="JBHUKQ010000009">
    <property type="protein sequence ID" value="MFD2480661.1"/>
    <property type="molecule type" value="Genomic_DNA"/>
</dbReference>
<sequence length="497" mass="51858">MASARNARWHAPAALLSSAALFYFGTGLAPIAALTWLAPFPVLLLATRAGGWTTVSTAFGAFLLGTANMWAYQAHSGDEPLWPFGATIDVGMSLVFTFAVWLFWALVRRHRTLLASLAAPAAWTGLLYLIATLNPMGMMGSLANDQGDAPLVLQTASWAGMWGVEFLVLLPAFAVAAMCAPGASRLRIGIVAAIIVVLSLGGGALRLSGAGGPSVRMAALTQNAGYHWGPALGTAQGRALVQDYIQQISAMPDGVRLIVLPEAAFSAEEEWPAALVEPMRRAAKARGAAIVVGFEYYDRPGKHNYDYALAFPADGAAPARYLKHHDLVSPPGRDLVFVPGTEVPTGPVICGDTTFASPSRDYAAAGSRILAIPAELAVPPGNNNEGGWQHTRNALLRGVESGQSIALSDANGSLMLSDGYGRVLGEARTGGPAPFTTVVADVPAGPGQTFHTRFGDWFAWLAAAIAVAGLVFTRLHAASQPSSAANPATVGSRPHTS</sequence>
<feature type="transmembrane region" description="Helical" evidence="8">
    <location>
        <begin position="20"/>
        <end position="45"/>
    </location>
</feature>
<dbReference type="PANTHER" id="PTHR38686">
    <property type="entry name" value="APOLIPOPROTEIN N-ACYLTRANSFERASE"/>
    <property type="match status" value="1"/>
</dbReference>
<keyword evidence="2" id="KW-1003">Cell membrane</keyword>
<dbReference type="PROSITE" id="PS50263">
    <property type="entry name" value="CN_HYDROLASE"/>
    <property type="match status" value="1"/>
</dbReference>
<keyword evidence="3" id="KW-0808">Transferase</keyword>
<feature type="domain" description="CN hydrolase" evidence="9">
    <location>
        <begin position="215"/>
        <end position="444"/>
    </location>
</feature>
<keyword evidence="4 8" id="KW-0812">Transmembrane</keyword>
<gene>
    <name evidence="10" type="ORF">ACFSUT_10290</name>
</gene>
<evidence type="ECO:0000256" key="8">
    <source>
        <dbReference type="SAM" id="Phobius"/>
    </source>
</evidence>
<dbReference type="InterPro" id="IPR003010">
    <property type="entry name" value="C-N_Hydrolase"/>
</dbReference>
<keyword evidence="11" id="KW-1185">Reference proteome</keyword>
<evidence type="ECO:0000313" key="11">
    <source>
        <dbReference type="Proteomes" id="UP001597542"/>
    </source>
</evidence>
<dbReference type="SUPFAM" id="SSF56317">
    <property type="entry name" value="Carbon-nitrogen hydrolase"/>
    <property type="match status" value="1"/>
</dbReference>
<accession>A0ABW5HUS8</accession>
<reference evidence="11" key="1">
    <citation type="journal article" date="2019" name="Int. J. Syst. Evol. Microbiol.">
        <title>The Global Catalogue of Microorganisms (GCM) 10K type strain sequencing project: providing services to taxonomists for standard genome sequencing and annotation.</title>
        <authorList>
            <consortium name="The Broad Institute Genomics Platform"/>
            <consortium name="The Broad Institute Genome Sequencing Center for Infectious Disease"/>
            <person name="Wu L."/>
            <person name="Ma J."/>
        </authorList>
    </citation>
    <scope>NUCLEOTIDE SEQUENCE [LARGE SCALE GENOMIC DNA]</scope>
    <source>
        <strain evidence="11">CGMCC 4.7638</strain>
    </source>
</reference>
<evidence type="ECO:0000256" key="7">
    <source>
        <dbReference type="ARBA" id="ARBA00023315"/>
    </source>
</evidence>
<name>A0ABW5HUS8_9PSEU</name>
<protein>
    <submittedName>
        <fullName evidence="10">Nitrilase-related carbon-nitrogen hydrolase</fullName>
    </submittedName>
</protein>
<evidence type="ECO:0000256" key="3">
    <source>
        <dbReference type="ARBA" id="ARBA00022679"/>
    </source>
</evidence>